<dbReference type="InterPro" id="IPR002921">
    <property type="entry name" value="Fungal_lipase-type"/>
</dbReference>
<evidence type="ECO:0000256" key="1">
    <source>
        <dbReference type="SAM" id="Phobius"/>
    </source>
</evidence>
<gene>
    <name evidence="4" type="ORF">SeLEV6574_g07370</name>
    <name evidence="3" type="ORF">SeMB42_g06535</name>
</gene>
<dbReference type="CDD" id="cd00519">
    <property type="entry name" value="Lipase_3"/>
    <property type="match status" value="1"/>
</dbReference>
<dbReference type="VEuPathDB" id="FungiDB:SeMB42_g06535"/>
<evidence type="ECO:0000313" key="3">
    <source>
        <dbReference type="EMBL" id="TPX38973.1"/>
    </source>
</evidence>
<dbReference type="STRING" id="286115.A0A507CI76"/>
<keyword evidence="1" id="KW-0472">Membrane</keyword>
<dbReference type="EMBL" id="QEAM01000512">
    <property type="protein sequence ID" value="TPX39218.1"/>
    <property type="molecule type" value="Genomic_DNA"/>
</dbReference>
<dbReference type="GO" id="GO:0006629">
    <property type="term" value="P:lipid metabolic process"/>
    <property type="evidence" value="ECO:0007669"/>
    <property type="project" value="InterPro"/>
</dbReference>
<dbReference type="PANTHER" id="PTHR45856:SF24">
    <property type="entry name" value="FUNGAL LIPASE-LIKE DOMAIN-CONTAINING PROTEIN"/>
    <property type="match status" value="1"/>
</dbReference>
<dbReference type="Proteomes" id="UP000320475">
    <property type="component" value="Unassembled WGS sequence"/>
</dbReference>
<dbReference type="SUPFAM" id="SSF53474">
    <property type="entry name" value="alpha/beta-Hydrolases"/>
    <property type="match status" value="1"/>
</dbReference>
<name>A0A507CI76_9FUNG</name>
<reference evidence="5 6" key="1">
    <citation type="journal article" date="2019" name="Sci. Rep.">
        <title>Comparative genomics of chytrid fungi reveal insights into the obligate biotrophic and pathogenic lifestyle of Synchytrium endobioticum.</title>
        <authorList>
            <person name="van de Vossenberg B.T.L.H."/>
            <person name="Warris S."/>
            <person name="Nguyen H.D.T."/>
            <person name="van Gent-Pelzer M.P.E."/>
            <person name="Joly D.L."/>
            <person name="van de Geest H.C."/>
            <person name="Bonants P.J.M."/>
            <person name="Smith D.S."/>
            <person name="Levesque C.A."/>
            <person name="van der Lee T.A.J."/>
        </authorList>
    </citation>
    <scope>NUCLEOTIDE SEQUENCE [LARGE SCALE GENOMIC DNA]</scope>
    <source>
        <strain evidence="4 6">LEV6574</strain>
        <strain evidence="3 5">MB42</strain>
    </source>
</reference>
<keyword evidence="1" id="KW-0812">Transmembrane</keyword>
<dbReference type="PANTHER" id="PTHR45856">
    <property type="entry name" value="ALPHA/BETA-HYDROLASES SUPERFAMILY PROTEIN"/>
    <property type="match status" value="1"/>
</dbReference>
<protein>
    <recommendedName>
        <fullName evidence="2">Fungal lipase-type domain-containing protein</fullName>
    </recommendedName>
</protein>
<keyword evidence="1" id="KW-1133">Transmembrane helix</keyword>
<sequence>MFWFSSSSHATPRWNAPRRAVVNFLPPQITRAKEYFSFRRLPANTNMASTAARLPGPDAASSGIVGAVAGFGEINPAAGCVNDWTNWPRFFAKMNQYAWITLDTILWSIISVTTLIFMDFAGVAFYFFVEPFFKLICPFMSAPFKIQRGAQSFSFPPSMVSSGTPDFFPQYTRHLESSGVWDSLGQKLADSKTHQEPTWDVDVARFMLHMSALAYEHPDVVANFATQWKLETVRILRRNFACHVYYSTQYSFVVVSFKGTSPFDLSEWLTDVMMLKVRPDGGVIPGQIHEGFYNSFQWDSPSAGEEEWTRRHQCEVDAIFNLLKTTVFPKVPKVSDSKNINFWITGHSLGAALATVFLSHVTYLATSPFSNNVKVRGAYTFGSPRVGDSTFASMTNASLSAAKASCFRVVNANDAVAALPLSSTIPIAPHKHLLLLSHDKAPNMVTDFEHVGTPVTVGYDHVIRINVDRTWTSMGKNTIRYLLECPRFYYNVIRGRETLSALINRTCQVFPYDHTPSEYDRHLCPISK</sequence>
<dbReference type="AlphaFoldDB" id="A0A507CI76"/>
<evidence type="ECO:0000259" key="2">
    <source>
        <dbReference type="Pfam" id="PF01764"/>
    </source>
</evidence>
<comment type="caution">
    <text evidence="4">The sequence shown here is derived from an EMBL/GenBank/DDBJ whole genome shotgun (WGS) entry which is preliminary data.</text>
</comment>
<evidence type="ECO:0000313" key="6">
    <source>
        <dbReference type="Proteomes" id="UP000320475"/>
    </source>
</evidence>
<feature type="transmembrane region" description="Helical" evidence="1">
    <location>
        <begin position="104"/>
        <end position="129"/>
    </location>
</feature>
<feature type="domain" description="Fungal lipase-type" evidence="2">
    <location>
        <begin position="254"/>
        <end position="421"/>
    </location>
</feature>
<dbReference type="OrthoDB" id="426718at2759"/>
<keyword evidence="5" id="KW-1185">Reference proteome</keyword>
<evidence type="ECO:0000313" key="4">
    <source>
        <dbReference type="EMBL" id="TPX39218.1"/>
    </source>
</evidence>
<dbReference type="Pfam" id="PF01764">
    <property type="entry name" value="Lipase_3"/>
    <property type="match status" value="1"/>
</dbReference>
<dbReference type="InterPro" id="IPR029058">
    <property type="entry name" value="AB_hydrolase_fold"/>
</dbReference>
<organism evidence="4 6">
    <name type="scientific">Synchytrium endobioticum</name>
    <dbReference type="NCBI Taxonomy" id="286115"/>
    <lineage>
        <taxon>Eukaryota</taxon>
        <taxon>Fungi</taxon>
        <taxon>Fungi incertae sedis</taxon>
        <taxon>Chytridiomycota</taxon>
        <taxon>Chytridiomycota incertae sedis</taxon>
        <taxon>Chytridiomycetes</taxon>
        <taxon>Synchytriales</taxon>
        <taxon>Synchytriaceae</taxon>
        <taxon>Synchytrium</taxon>
    </lineage>
</organism>
<evidence type="ECO:0000313" key="5">
    <source>
        <dbReference type="Proteomes" id="UP000317494"/>
    </source>
</evidence>
<accession>A0A507CI76</accession>
<dbReference type="Gene3D" id="3.40.50.1820">
    <property type="entry name" value="alpha/beta hydrolase"/>
    <property type="match status" value="1"/>
</dbReference>
<dbReference type="EMBL" id="QEAN01000374">
    <property type="protein sequence ID" value="TPX38973.1"/>
    <property type="molecule type" value="Genomic_DNA"/>
</dbReference>
<dbReference type="InterPro" id="IPR051218">
    <property type="entry name" value="Sec_MonoDiacylglyc_Lipase"/>
</dbReference>
<proteinExistence type="predicted"/>
<dbReference type="Proteomes" id="UP000317494">
    <property type="component" value="Unassembled WGS sequence"/>
</dbReference>